<keyword evidence="7" id="KW-0813">Transport</keyword>
<dbReference type="Proteomes" id="UP000218327">
    <property type="component" value="Unassembled WGS sequence"/>
</dbReference>
<accession>A0A2A5B5C0</accession>
<name>A0A2A5B5C0_9GAMM</name>
<comment type="subcellular location">
    <subcellularLocation>
        <location evidence="1 7">Cell membrane</location>
        <topology evidence="1 7">Multi-pass membrane protein</topology>
    </subcellularLocation>
</comment>
<organism evidence="8 9">
    <name type="scientific">SAR86 cluster bacterium</name>
    <dbReference type="NCBI Taxonomy" id="2030880"/>
    <lineage>
        <taxon>Bacteria</taxon>
        <taxon>Pseudomonadati</taxon>
        <taxon>Pseudomonadota</taxon>
        <taxon>Gammaproteobacteria</taxon>
        <taxon>SAR86 cluster</taxon>
    </lineage>
</organism>
<protein>
    <recommendedName>
        <fullName evidence="7">Flagellar biosynthesis protein FlhA</fullName>
    </recommendedName>
</protein>
<dbReference type="Gene3D" id="3.40.30.60">
    <property type="entry name" value="FHIPEP family, domain 1"/>
    <property type="match status" value="1"/>
</dbReference>
<evidence type="ECO:0000256" key="3">
    <source>
        <dbReference type="ARBA" id="ARBA00022475"/>
    </source>
</evidence>
<feature type="transmembrane region" description="Helical" evidence="7">
    <location>
        <begin position="237"/>
        <end position="259"/>
    </location>
</feature>
<evidence type="ECO:0000256" key="7">
    <source>
        <dbReference type="RuleBase" id="RU364093"/>
    </source>
</evidence>
<proteinExistence type="inferred from homology"/>
<comment type="similarity">
    <text evidence="2 7">Belongs to the FHIPEP (flagella/HR/invasion proteins export pore) family.</text>
</comment>
<dbReference type="InterPro" id="IPR042193">
    <property type="entry name" value="FHIPEP_3"/>
</dbReference>
<evidence type="ECO:0000256" key="5">
    <source>
        <dbReference type="ARBA" id="ARBA00022989"/>
    </source>
</evidence>
<evidence type="ECO:0000313" key="9">
    <source>
        <dbReference type="Proteomes" id="UP000218327"/>
    </source>
</evidence>
<dbReference type="InterPro" id="IPR042194">
    <property type="entry name" value="FHIPEP_1"/>
</dbReference>
<evidence type="ECO:0000256" key="6">
    <source>
        <dbReference type="ARBA" id="ARBA00023136"/>
    </source>
</evidence>
<dbReference type="Gene3D" id="1.10.8.540">
    <property type="entry name" value="FHIPEP family, domain 3"/>
    <property type="match status" value="1"/>
</dbReference>
<keyword evidence="4 7" id="KW-0812">Transmembrane</keyword>
<keyword evidence="3 7" id="KW-1003">Cell membrane</keyword>
<keyword evidence="7" id="KW-0653">Protein transport</keyword>
<keyword evidence="6 7" id="KW-0472">Membrane</keyword>
<keyword evidence="7" id="KW-1006">Bacterial flagellum protein export</keyword>
<dbReference type="NCBIfam" id="TIGR01398">
    <property type="entry name" value="FlhA"/>
    <property type="match status" value="1"/>
</dbReference>
<gene>
    <name evidence="7 8" type="primary">flhA</name>
    <name evidence="8" type="ORF">COA96_04985</name>
</gene>
<evidence type="ECO:0000313" key="8">
    <source>
        <dbReference type="EMBL" id="PCJ26692.1"/>
    </source>
</evidence>
<dbReference type="InterPro" id="IPR006301">
    <property type="entry name" value="FlhA"/>
</dbReference>
<feature type="transmembrane region" description="Helical" evidence="7">
    <location>
        <begin position="271"/>
        <end position="291"/>
    </location>
</feature>
<keyword evidence="8" id="KW-0282">Flagellum</keyword>
<dbReference type="PIRSF" id="PIRSF005419">
    <property type="entry name" value="FlhA"/>
    <property type="match status" value="1"/>
</dbReference>
<keyword evidence="8" id="KW-0969">Cilium</keyword>
<dbReference type="AlphaFoldDB" id="A0A2A5B5C0"/>
<comment type="function">
    <text evidence="7">Required for formation of the rod structure of the flagellar apparatus. Together with FliI and FliH, may constitute the export apparatus of flagellin.</text>
</comment>
<dbReference type="PANTHER" id="PTHR30161:SF1">
    <property type="entry name" value="FLAGELLAR BIOSYNTHESIS PROTEIN FLHA-RELATED"/>
    <property type="match status" value="1"/>
</dbReference>
<dbReference type="InterPro" id="IPR001712">
    <property type="entry name" value="T3SS_FHIPEP"/>
</dbReference>
<dbReference type="EMBL" id="NVVJ01000010">
    <property type="protein sequence ID" value="PCJ26692.1"/>
    <property type="molecule type" value="Genomic_DNA"/>
</dbReference>
<evidence type="ECO:0000256" key="2">
    <source>
        <dbReference type="ARBA" id="ARBA00008835"/>
    </source>
</evidence>
<keyword evidence="5 7" id="KW-1133">Transmembrane helix</keyword>
<reference evidence="9" key="1">
    <citation type="submission" date="2017-08" db="EMBL/GenBank/DDBJ databases">
        <title>A dynamic microbial community with high functional redundancy inhabits the cold, oxic subseafloor aquifer.</title>
        <authorList>
            <person name="Tully B.J."/>
            <person name="Wheat C.G."/>
            <person name="Glazer B.T."/>
            <person name="Huber J.A."/>
        </authorList>
    </citation>
    <scope>NUCLEOTIDE SEQUENCE [LARGE SCALE GENOMIC DNA]</scope>
</reference>
<feature type="transmembrane region" description="Helical" evidence="7">
    <location>
        <begin position="32"/>
        <end position="51"/>
    </location>
</feature>
<evidence type="ECO:0000256" key="4">
    <source>
        <dbReference type="ARBA" id="ARBA00022692"/>
    </source>
</evidence>
<evidence type="ECO:0000256" key="1">
    <source>
        <dbReference type="ARBA" id="ARBA00004651"/>
    </source>
</evidence>
<dbReference type="PRINTS" id="PR00949">
    <property type="entry name" value="TYPE3IMAPROT"/>
</dbReference>
<dbReference type="GO" id="GO:0044780">
    <property type="term" value="P:bacterial-type flagellum assembly"/>
    <property type="evidence" value="ECO:0007669"/>
    <property type="project" value="InterPro"/>
</dbReference>
<dbReference type="Pfam" id="PF00771">
    <property type="entry name" value="FHIPEP"/>
    <property type="match status" value="1"/>
</dbReference>
<sequence>MNVQLIGLGAPILIVLLLAMLILPLPPFLLDFLFTFNIALSLIILLVSIYTSKPLEFGAFPSVLLVVTLLRLALNVASTRVVLLEGHNGTGAAGKVIEAFGDFVVGGNYAVGLVVFAILVIINFVVVTKGAGRIAEVTARFTLDAMPGKQMAIDADLNSGLIDQDAARLRREEVAAESSFYGAMDGASKFVKGDAIAGILILFINVVGGFLIGVLQYDLSASQAAENYILLTIGDGLVAQIPALLLSVAAALIVTRVGASVDIGSQIRAQVFESPKVFIITGGVIGLLGLIPGMPNIVFLLISVALIGFGYKLFSDSQVVPEEAKTEVTPDDKVEVITDLDWDDVLGVDIIGLEVGYRLISLVDAKQGGELLGRIKGVRKKISQDLGFLVHSVHIHDNLTLAPNAYRITLLDVPVAEGEVHPGMEMAINPGQVFGELEGIAGKDPAFDLDTIWIDPGQKEEAQSKGYTVVDCGTVIATHLSHTLRSHSHELLGHDEVQKLLDALAKTSPKLVENLVPDILSLGAILKVMQNLLEEGVPIRDTRSIVEALAEHGIGELNPDQLTQAVRVSLGRTICQSVVGSEEEIKVITLQPDMERMLLDSVAGGVASGFVGIEPGLAETLLNEIQRSSQELEASGQVPVILVSDQLRMWLSRFAKGANPRLRALAYTEIANNKRIKVVSTLGQNQLTAA</sequence>
<keyword evidence="7" id="KW-1005">Bacterial flagellum biogenesis</keyword>
<dbReference type="Gene3D" id="3.40.50.12790">
    <property type="entry name" value="FHIPEP family, domain 4"/>
    <property type="match status" value="1"/>
</dbReference>
<comment type="caution">
    <text evidence="8">The sequence shown here is derived from an EMBL/GenBank/DDBJ whole genome shotgun (WGS) entry which is preliminary data.</text>
</comment>
<feature type="transmembrane region" description="Helical" evidence="7">
    <location>
        <begin position="195"/>
        <end position="217"/>
    </location>
</feature>
<dbReference type="PANTHER" id="PTHR30161">
    <property type="entry name" value="FLAGELLAR EXPORT PROTEIN, MEMBRANE FLHA SUBUNIT-RELATED"/>
    <property type="match status" value="1"/>
</dbReference>
<keyword evidence="8" id="KW-0966">Cell projection</keyword>
<feature type="transmembrane region" description="Helical" evidence="7">
    <location>
        <begin position="63"/>
        <end position="83"/>
    </location>
</feature>
<feature type="transmembrane region" description="Helical" evidence="7">
    <location>
        <begin position="103"/>
        <end position="126"/>
    </location>
</feature>
<dbReference type="InterPro" id="IPR042196">
    <property type="entry name" value="FHIPEP_4"/>
</dbReference>
<dbReference type="GO" id="GO:0009306">
    <property type="term" value="P:protein secretion"/>
    <property type="evidence" value="ECO:0007669"/>
    <property type="project" value="InterPro"/>
</dbReference>
<dbReference type="GO" id="GO:0005886">
    <property type="term" value="C:plasma membrane"/>
    <property type="evidence" value="ECO:0007669"/>
    <property type="project" value="UniProtKB-SubCell"/>
</dbReference>
<feature type="transmembrane region" description="Helical" evidence="7">
    <location>
        <begin position="5"/>
        <end position="26"/>
    </location>
</feature>